<organism evidence="2 3">
    <name type="scientific">Agathobaculum butyriciproducens</name>
    <dbReference type="NCBI Taxonomy" id="1628085"/>
    <lineage>
        <taxon>Bacteria</taxon>
        <taxon>Bacillati</taxon>
        <taxon>Bacillota</taxon>
        <taxon>Clostridia</taxon>
        <taxon>Eubacteriales</taxon>
        <taxon>Butyricicoccaceae</taxon>
        <taxon>Agathobaculum</taxon>
    </lineage>
</organism>
<evidence type="ECO:0000259" key="1">
    <source>
        <dbReference type="Pfam" id="PF05670"/>
    </source>
</evidence>
<evidence type="ECO:0000313" key="2">
    <source>
        <dbReference type="EMBL" id="MCC2175554.1"/>
    </source>
</evidence>
<dbReference type="GO" id="GO:0000049">
    <property type="term" value="F:tRNA binding"/>
    <property type="evidence" value="ECO:0007669"/>
    <property type="project" value="TreeGrafter"/>
</dbReference>
<proteinExistence type="predicted"/>
<protein>
    <submittedName>
        <fullName evidence="2">NFACT RNA binding domain-containing protein</fullName>
    </submittedName>
</protein>
<dbReference type="GO" id="GO:0043023">
    <property type="term" value="F:ribosomal large subunit binding"/>
    <property type="evidence" value="ECO:0007669"/>
    <property type="project" value="TreeGrafter"/>
</dbReference>
<keyword evidence="3" id="KW-1185">Reference proteome</keyword>
<reference evidence="2 3" key="1">
    <citation type="submission" date="2021-10" db="EMBL/GenBank/DDBJ databases">
        <title>Anaerobic single-cell dispensing facilitates the cultivation of human gut bacteria.</title>
        <authorList>
            <person name="Afrizal A."/>
        </authorList>
    </citation>
    <scope>NUCLEOTIDE SEQUENCE [LARGE SCALE GENOMIC DNA]</scope>
    <source>
        <strain evidence="2 3">CLA-AA-H270</strain>
    </source>
</reference>
<dbReference type="PANTHER" id="PTHR15239:SF6">
    <property type="entry name" value="RIBOSOME QUALITY CONTROL COMPLEX SUBUNIT NEMF"/>
    <property type="match status" value="1"/>
</dbReference>
<comment type="caution">
    <text evidence="2">The sequence shown here is derived from an EMBL/GenBank/DDBJ whole genome shotgun (WGS) entry which is preliminary data.</text>
</comment>
<feature type="domain" description="NFACT RNA-binding" evidence="1">
    <location>
        <begin position="4"/>
        <end position="104"/>
    </location>
</feature>
<dbReference type="AlphaFoldDB" id="A0AAW4VRL4"/>
<dbReference type="PANTHER" id="PTHR15239">
    <property type="entry name" value="NUCLEAR EXPORT MEDIATOR FACTOR NEMF"/>
    <property type="match status" value="1"/>
</dbReference>
<sequence>MQAKPFHYRTSDGFDVFAGKNNLQNDLLTLKTAFKSDIWFHTQKIHGSHVILVTDGREPTDEAMTEAAMIAAYHSRGRSSSLVPVDYTPVRQVKKPAGAKPGMVIYHVYQTAYVTPDEAEVEKLRVE</sequence>
<dbReference type="InterPro" id="IPR051608">
    <property type="entry name" value="RQC_Subunit_NEMF"/>
</dbReference>
<accession>A0AAW4VRL4</accession>
<dbReference type="GO" id="GO:0072344">
    <property type="term" value="P:rescue of stalled ribosome"/>
    <property type="evidence" value="ECO:0007669"/>
    <property type="project" value="TreeGrafter"/>
</dbReference>
<dbReference type="InterPro" id="IPR008532">
    <property type="entry name" value="NFACT_RNA-bd"/>
</dbReference>
<dbReference type="GO" id="GO:1990112">
    <property type="term" value="C:RQC complex"/>
    <property type="evidence" value="ECO:0007669"/>
    <property type="project" value="TreeGrafter"/>
</dbReference>
<evidence type="ECO:0000313" key="3">
    <source>
        <dbReference type="Proteomes" id="UP001298753"/>
    </source>
</evidence>
<name>A0AAW4VRL4_9FIRM</name>
<dbReference type="Proteomes" id="UP001298753">
    <property type="component" value="Unassembled WGS sequence"/>
</dbReference>
<dbReference type="EMBL" id="JAJEPX010000001">
    <property type="protein sequence ID" value="MCC2175554.1"/>
    <property type="molecule type" value="Genomic_DNA"/>
</dbReference>
<gene>
    <name evidence="2" type="ORF">LKD22_00160</name>
</gene>
<dbReference type="Pfam" id="PF05670">
    <property type="entry name" value="NFACT-R_1"/>
    <property type="match status" value="1"/>
</dbReference>